<dbReference type="CDD" id="cd05233">
    <property type="entry name" value="SDR_c"/>
    <property type="match status" value="1"/>
</dbReference>
<dbReference type="SMART" id="SM00822">
    <property type="entry name" value="PKS_KR"/>
    <property type="match status" value="1"/>
</dbReference>
<dbReference type="PANTHER" id="PTHR43669:SF3">
    <property type="entry name" value="ALCOHOL DEHYDROGENASE, PUTATIVE (AFU_ORTHOLOGUE AFUA_3G03445)-RELATED"/>
    <property type="match status" value="1"/>
</dbReference>
<evidence type="ECO:0000313" key="5">
    <source>
        <dbReference type="Proteomes" id="UP000297737"/>
    </source>
</evidence>
<evidence type="ECO:0000256" key="1">
    <source>
        <dbReference type="ARBA" id="ARBA00006484"/>
    </source>
</evidence>
<dbReference type="PRINTS" id="PR00081">
    <property type="entry name" value="GDHRDH"/>
</dbReference>
<dbReference type="InterPro" id="IPR057326">
    <property type="entry name" value="KR_dom"/>
</dbReference>
<keyword evidence="2" id="KW-0560">Oxidoreductase</keyword>
<reference evidence="4 5" key="1">
    <citation type="submission" date="2019-02" db="EMBL/GenBank/DDBJ databases">
        <title>Polymorphobacter sp. isolated from the lake at the Tibet of China.</title>
        <authorList>
            <person name="Li A."/>
        </authorList>
    </citation>
    <scope>NUCLEOTIDE SEQUENCE [LARGE SCALE GENOMIC DNA]</scope>
    <source>
        <strain evidence="4 5">DJ1R-1</strain>
    </source>
</reference>
<dbReference type="Pfam" id="PF00106">
    <property type="entry name" value="adh_short"/>
    <property type="match status" value="1"/>
</dbReference>
<dbReference type="RefSeq" id="WP_135244209.1">
    <property type="nucleotide sequence ID" value="NZ_SIHO01000001.1"/>
</dbReference>
<proteinExistence type="inferred from homology"/>
<protein>
    <submittedName>
        <fullName evidence="4">SDR family oxidoreductase</fullName>
    </submittedName>
</protein>
<dbReference type="InterPro" id="IPR036291">
    <property type="entry name" value="NAD(P)-bd_dom_sf"/>
</dbReference>
<dbReference type="SUPFAM" id="SSF51735">
    <property type="entry name" value="NAD(P)-binding Rossmann-fold domains"/>
    <property type="match status" value="1"/>
</dbReference>
<dbReference type="InterPro" id="IPR002347">
    <property type="entry name" value="SDR_fam"/>
</dbReference>
<feature type="domain" description="Ketoreductase" evidence="3">
    <location>
        <begin position="6"/>
        <end position="188"/>
    </location>
</feature>
<evidence type="ECO:0000256" key="2">
    <source>
        <dbReference type="ARBA" id="ARBA00023002"/>
    </source>
</evidence>
<dbReference type="OrthoDB" id="7191281at2"/>
<dbReference type="Proteomes" id="UP000297737">
    <property type="component" value="Unassembled WGS sequence"/>
</dbReference>
<dbReference type="AlphaFoldDB" id="A0A4Y9EPB8"/>
<keyword evidence="5" id="KW-1185">Reference proteome</keyword>
<dbReference type="Gene3D" id="3.40.50.720">
    <property type="entry name" value="NAD(P)-binding Rossmann-like Domain"/>
    <property type="match status" value="1"/>
</dbReference>
<dbReference type="PANTHER" id="PTHR43669">
    <property type="entry name" value="5-KETO-D-GLUCONATE 5-REDUCTASE"/>
    <property type="match status" value="1"/>
</dbReference>
<comment type="similarity">
    <text evidence="1">Belongs to the short-chain dehydrogenases/reductases (SDR) family.</text>
</comment>
<dbReference type="GO" id="GO:0016491">
    <property type="term" value="F:oxidoreductase activity"/>
    <property type="evidence" value="ECO:0007669"/>
    <property type="project" value="UniProtKB-KW"/>
</dbReference>
<gene>
    <name evidence="4" type="ORF">EUV02_00030</name>
</gene>
<organism evidence="4 5">
    <name type="scientific">Glacieibacterium arshaanense</name>
    <dbReference type="NCBI Taxonomy" id="2511025"/>
    <lineage>
        <taxon>Bacteria</taxon>
        <taxon>Pseudomonadati</taxon>
        <taxon>Pseudomonadota</taxon>
        <taxon>Alphaproteobacteria</taxon>
        <taxon>Sphingomonadales</taxon>
        <taxon>Sphingosinicellaceae</taxon>
        <taxon>Glacieibacterium</taxon>
    </lineage>
</organism>
<sequence>MQISGKIAVVTGGASGIGRAIATELLARGAKVVIADIDGARAALVAAELGGGAVGVACDVADRASVEALADATESSFGPADLVFANAGVSVSGPLIDATPQALDWIFGVNVRGTWNTAAVFARRMRDTESAGHICLTGSEHSIGMQSAGMGLYTATKQAVLGMADVLRAELPANIGVSILCPGLVETELHLSKRHGPLEQDDAAAQAFGGAIMARGMPAAGIGRAAVEGVARGDFLIVTHATALAAAEARHAEVLAAFAAQAPMTAEAARYAIDQIIADVGAQWAARGAAEAGQ</sequence>
<evidence type="ECO:0000313" key="4">
    <source>
        <dbReference type="EMBL" id="TFU05484.1"/>
    </source>
</evidence>
<dbReference type="EMBL" id="SIHO01000001">
    <property type="protein sequence ID" value="TFU05484.1"/>
    <property type="molecule type" value="Genomic_DNA"/>
</dbReference>
<name>A0A4Y9EPB8_9SPHN</name>
<evidence type="ECO:0000259" key="3">
    <source>
        <dbReference type="SMART" id="SM00822"/>
    </source>
</evidence>
<accession>A0A4Y9EPB8</accession>
<comment type="caution">
    <text evidence="4">The sequence shown here is derived from an EMBL/GenBank/DDBJ whole genome shotgun (WGS) entry which is preliminary data.</text>
</comment>